<feature type="compositionally biased region" description="Low complexity" evidence="18">
    <location>
        <begin position="752"/>
        <end position="761"/>
    </location>
</feature>
<keyword evidence="9" id="KW-0547">Nucleotide-binding</keyword>
<dbReference type="PROSITE" id="PS00018">
    <property type="entry name" value="EF_HAND_1"/>
    <property type="match status" value="3"/>
</dbReference>
<feature type="compositionally biased region" description="Low complexity" evidence="18">
    <location>
        <begin position="1117"/>
        <end position="1128"/>
    </location>
</feature>
<dbReference type="EnsemblPlants" id="OGLUM05G04200.1">
    <property type="protein sequence ID" value="OGLUM05G04200.1"/>
    <property type="gene ID" value="OGLUM05G04200"/>
</dbReference>
<keyword evidence="4" id="KW-0150">Chloroplast</keyword>
<feature type="compositionally biased region" description="Low complexity" evidence="18">
    <location>
        <begin position="98"/>
        <end position="122"/>
    </location>
</feature>
<evidence type="ECO:0000256" key="1">
    <source>
        <dbReference type="ARBA" id="ARBA00004229"/>
    </source>
</evidence>
<feature type="domain" description="EF-hand" evidence="19">
    <location>
        <begin position="1053"/>
        <end position="1088"/>
    </location>
</feature>
<dbReference type="Pfam" id="PF13328">
    <property type="entry name" value="HD_4"/>
    <property type="match status" value="1"/>
</dbReference>
<feature type="region of interest" description="Disordered" evidence="18">
    <location>
        <begin position="41"/>
        <end position="60"/>
    </location>
</feature>
<reference evidence="21" key="2">
    <citation type="submission" date="2018-05" db="EMBL/GenBank/DDBJ databases">
        <title>OgluRS3 (Oryza glumaepatula Reference Sequence Version 3).</title>
        <authorList>
            <person name="Zhang J."/>
            <person name="Kudrna D."/>
            <person name="Lee S."/>
            <person name="Talag J."/>
            <person name="Welchert J."/>
            <person name="Wing R.A."/>
        </authorList>
    </citation>
    <scope>NUCLEOTIDE SEQUENCE [LARGE SCALE GENOMIC DNA]</scope>
</reference>
<keyword evidence="13" id="KW-0809">Transit peptide</keyword>
<dbReference type="GO" id="GO:0005524">
    <property type="term" value="F:ATP binding"/>
    <property type="evidence" value="ECO:0007669"/>
    <property type="project" value="UniProtKB-KW"/>
</dbReference>
<protein>
    <recommendedName>
        <fullName evidence="3">GTP diphosphokinase</fullName>
        <ecNumber evidence="3">2.7.6.5</ecNumber>
    </recommendedName>
</protein>
<comment type="function">
    <text evidence="17">Possesses calcium-dependent ppGpp (guanosine 3'-diphosphate 5'-diphosphate) synthetase activity in vitro and is able to functionally complement E.coli relA mutants. May be involved in a rapid plant ppGpp-mediated response to pathogens and other stresses.</text>
</comment>
<dbReference type="Proteomes" id="UP000026961">
    <property type="component" value="Chromosome 5"/>
</dbReference>
<keyword evidence="10" id="KW-0418">Kinase</keyword>
<evidence type="ECO:0000256" key="18">
    <source>
        <dbReference type="SAM" id="MobiDB-lite"/>
    </source>
</evidence>
<dbReference type="eggNOG" id="KOG1157">
    <property type="taxonomic scope" value="Eukaryota"/>
</dbReference>
<evidence type="ECO:0000256" key="7">
    <source>
        <dbReference type="ARBA" id="ARBA00022723"/>
    </source>
</evidence>
<dbReference type="Gene3D" id="1.10.3210.10">
    <property type="entry name" value="Hypothetical protein af1432"/>
    <property type="match status" value="1"/>
</dbReference>
<accession>A0A0D9ZUL2</accession>
<comment type="similarity">
    <text evidence="2">Belongs to the RelA/SpoT family.</text>
</comment>
<dbReference type="InterPro" id="IPR043504">
    <property type="entry name" value="Peptidase_S1_PA_chymotrypsin"/>
</dbReference>
<evidence type="ECO:0000313" key="21">
    <source>
        <dbReference type="EnsemblPlants" id="OGLUM05G04200.1"/>
    </source>
</evidence>
<organism evidence="21">
    <name type="scientific">Oryza glumipatula</name>
    <dbReference type="NCBI Taxonomy" id="40148"/>
    <lineage>
        <taxon>Eukaryota</taxon>
        <taxon>Viridiplantae</taxon>
        <taxon>Streptophyta</taxon>
        <taxon>Embryophyta</taxon>
        <taxon>Tracheophyta</taxon>
        <taxon>Spermatophyta</taxon>
        <taxon>Magnoliopsida</taxon>
        <taxon>Liliopsida</taxon>
        <taxon>Poales</taxon>
        <taxon>Poaceae</taxon>
        <taxon>BOP clade</taxon>
        <taxon>Oryzoideae</taxon>
        <taxon>Oryzeae</taxon>
        <taxon>Oryzinae</taxon>
        <taxon>Oryza</taxon>
    </lineage>
</organism>
<evidence type="ECO:0000256" key="2">
    <source>
        <dbReference type="ARBA" id="ARBA00007476"/>
    </source>
</evidence>
<keyword evidence="12" id="KW-0067">ATP-binding</keyword>
<dbReference type="GO" id="GO:0005509">
    <property type="term" value="F:calcium ion binding"/>
    <property type="evidence" value="ECO:0007669"/>
    <property type="project" value="InterPro"/>
</dbReference>
<keyword evidence="8" id="KW-0677">Repeat</keyword>
<evidence type="ECO:0000256" key="9">
    <source>
        <dbReference type="ARBA" id="ARBA00022741"/>
    </source>
</evidence>
<dbReference type="InterPro" id="IPR002048">
    <property type="entry name" value="EF_hand_dom"/>
</dbReference>
<dbReference type="InterPro" id="IPR007685">
    <property type="entry name" value="RelA_SpoT"/>
</dbReference>
<dbReference type="PROSITE" id="PS51831">
    <property type="entry name" value="HD"/>
    <property type="match status" value="1"/>
</dbReference>
<dbReference type="Gene3D" id="2.40.10.10">
    <property type="entry name" value="Trypsin-like serine proteases"/>
    <property type="match status" value="1"/>
</dbReference>
<dbReference type="GO" id="GO:0016301">
    <property type="term" value="F:kinase activity"/>
    <property type="evidence" value="ECO:0007669"/>
    <property type="project" value="UniProtKB-KW"/>
</dbReference>
<dbReference type="SUPFAM" id="SSF109604">
    <property type="entry name" value="HD-domain/PDEase-like"/>
    <property type="match status" value="1"/>
</dbReference>
<feature type="region of interest" description="Disordered" evidence="18">
    <location>
        <begin position="1100"/>
        <end position="1137"/>
    </location>
</feature>
<dbReference type="EC" id="2.7.6.5" evidence="3"/>
<evidence type="ECO:0000256" key="12">
    <source>
        <dbReference type="ARBA" id="ARBA00022840"/>
    </source>
</evidence>
<feature type="domain" description="EF-hand" evidence="19">
    <location>
        <begin position="529"/>
        <end position="564"/>
    </location>
</feature>
<keyword evidence="5" id="KW-0934">Plastid</keyword>
<dbReference type="GO" id="GO:0015969">
    <property type="term" value="P:guanosine tetraphosphate metabolic process"/>
    <property type="evidence" value="ECO:0007669"/>
    <property type="project" value="InterPro"/>
</dbReference>
<dbReference type="Pfam" id="PF04607">
    <property type="entry name" value="RelA_SpoT"/>
    <property type="match status" value="1"/>
</dbReference>
<feature type="domain" description="HD" evidence="20">
    <location>
        <begin position="175"/>
        <end position="275"/>
    </location>
</feature>
<dbReference type="GO" id="GO:0009507">
    <property type="term" value="C:chloroplast"/>
    <property type="evidence" value="ECO:0007669"/>
    <property type="project" value="UniProtKB-SubCell"/>
</dbReference>
<comment type="subcellular location">
    <subcellularLocation>
        <location evidence="1">Plastid</location>
        <location evidence="1">Chloroplast</location>
    </subcellularLocation>
</comment>
<dbReference type="AlphaFoldDB" id="A0A0D9ZUL2"/>
<feature type="region of interest" description="Disordered" evidence="18">
    <location>
        <begin position="693"/>
        <end position="718"/>
    </location>
</feature>
<dbReference type="CDD" id="cd00051">
    <property type="entry name" value="EFh"/>
    <property type="match status" value="1"/>
</dbReference>
<evidence type="ECO:0000256" key="8">
    <source>
        <dbReference type="ARBA" id="ARBA00022737"/>
    </source>
</evidence>
<dbReference type="CDD" id="cd05399">
    <property type="entry name" value="NT_Rel-Spo_like"/>
    <property type="match status" value="1"/>
</dbReference>
<dbReference type="FunFam" id="3.30.460.10:FF:000025">
    <property type="entry name" value="probable GTP diphosphokinase CRSH, chloroplastic"/>
    <property type="match status" value="1"/>
</dbReference>
<feature type="region of interest" description="Disordered" evidence="18">
    <location>
        <begin position="733"/>
        <end position="772"/>
    </location>
</feature>
<evidence type="ECO:0000256" key="15">
    <source>
        <dbReference type="ARBA" id="ARBA00023134"/>
    </source>
</evidence>
<comment type="catalytic activity">
    <reaction evidence="16">
        <text>GTP + ATP = guanosine 3'-diphosphate 5'-triphosphate + AMP</text>
        <dbReference type="Rhea" id="RHEA:22088"/>
        <dbReference type="ChEBI" id="CHEBI:30616"/>
        <dbReference type="ChEBI" id="CHEBI:37565"/>
        <dbReference type="ChEBI" id="CHEBI:142410"/>
        <dbReference type="ChEBI" id="CHEBI:456215"/>
        <dbReference type="EC" id="2.7.6.5"/>
    </reaction>
    <physiologicalReaction direction="right-to-left" evidence="16">
        <dbReference type="Rhea" id="RHEA:22090"/>
    </physiologicalReaction>
</comment>
<evidence type="ECO:0000256" key="10">
    <source>
        <dbReference type="ARBA" id="ARBA00022777"/>
    </source>
</evidence>
<dbReference type="PANTHER" id="PTHR21262:SF12">
    <property type="entry name" value="GTP DIPHOSPHOKINASE CRSH, CHLOROPLASTIC-RELATED"/>
    <property type="match status" value="1"/>
</dbReference>
<dbReference type="Pfam" id="PF13499">
    <property type="entry name" value="EF-hand_7"/>
    <property type="match status" value="1"/>
</dbReference>
<keyword evidence="7" id="KW-0479">Metal-binding</keyword>
<feature type="compositionally biased region" description="Basic residues" evidence="18">
    <location>
        <begin position="79"/>
        <end position="97"/>
    </location>
</feature>
<evidence type="ECO:0000256" key="3">
    <source>
        <dbReference type="ARBA" id="ARBA00013251"/>
    </source>
</evidence>
<keyword evidence="6" id="KW-0808">Transferase</keyword>
<feature type="domain" description="EF-hand" evidence="19">
    <location>
        <begin position="566"/>
        <end position="598"/>
    </location>
</feature>
<dbReference type="Gene3D" id="3.30.460.10">
    <property type="entry name" value="Beta Polymerase, domain 2"/>
    <property type="match status" value="1"/>
</dbReference>
<evidence type="ECO:0000256" key="16">
    <source>
        <dbReference type="ARBA" id="ARBA00051333"/>
    </source>
</evidence>
<dbReference type="Gene3D" id="1.10.238.10">
    <property type="entry name" value="EF-hand"/>
    <property type="match status" value="1"/>
</dbReference>
<dbReference type="Gramene" id="OGLUM05G04200.1">
    <property type="protein sequence ID" value="OGLUM05G04200.1"/>
    <property type="gene ID" value="OGLUM05G04200"/>
</dbReference>
<evidence type="ECO:0000256" key="14">
    <source>
        <dbReference type="ARBA" id="ARBA00023016"/>
    </source>
</evidence>
<dbReference type="PROSITE" id="PS50222">
    <property type="entry name" value="EF_HAND_2"/>
    <property type="match status" value="3"/>
</dbReference>
<dbReference type="PANTHER" id="PTHR21262">
    <property type="entry name" value="GUANOSINE-3',5'-BIS DIPHOSPHATE 3'-PYROPHOSPHOHYDROLASE"/>
    <property type="match status" value="1"/>
</dbReference>
<proteinExistence type="inferred from homology"/>
<keyword evidence="14" id="KW-0346">Stress response</keyword>
<dbReference type="InterPro" id="IPR006674">
    <property type="entry name" value="HD_domain"/>
</dbReference>
<name>A0A0D9ZUL2_9ORYZ</name>
<dbReference type="GO" id="GO:0008728">
    <property type="term" value="F:GTP diphosphokinase activity"/>
    <property type="evidence" value="ECO:0007669"/>
    <property type="project" value="UniProtKB-EC"/>
</dbReference>
<feature type="region of interest" description="Disordered" evidence="18">
    <location>
        <begin position="69"/>
        <end position="126"/>
    </location>
</feature>
<dbReference type="HOGENOM" id="CLU_271735_0_0_1"/>
<evidence type="ECO:0000259" key="20">
    <source>
        <dbReference type="PROSITE" id="PS51831"/>
    </source>
</evidence>
<dbReference type="SMART" id="SM00954">
    <property type="entry name" value="RelA_SpoT"/>
    <property type="match status" value="1"/>
</dbReference>
<dbReference type="SUPFAM" id="SSF47473">
    <property type="entry name" value="EF-hand"/>
    <property type="match status" value="1"/>
</dbReference>
<evidence type="ECO:0000256" key="4">
    <source>
        <dbReference type="ARBA" id="ARBA00022528"/>
    </source>
</evidence>
<evidence type="ECO:0000259" key="19">
    <source>
        <dbReference type="PROSITE" id="PS50222"/>
    </source>
</evidence>
<dbReference type="SUPFAM" id="SSF50494">
    <property type="entry name" value="Trypsin-like serine proteases"/>
    <property type="match status" value="1"/>
</dbReference>
<evidence type="ECO:0000256" key="17">
    <source>
        <dbReference type="ARBA" id="ARBA00060331"/>
    </source>
</evidence>
<dbReference type="FunFam" id="1.10.238.10:FF:000287">
    <property type="entry name" value="Probable GTP diphosphokinase CRSH, chloroplastic"/>
    <property type="match status" value="1"/>
</dbReference>
<dbReference type="SMART" id="SM00054">
    <property type="entry name" value="EFh"/>
    <property type="match status" value="3"/>
</dbReference>
<dbReference type="InterPro" id="IPR009003">
    <property type="entry name" value="Peptidase_S1_PA"/>
</dbReference>
<dbReference type="STRING" id="40148.A0A0D9ZUL2"/>
<dbReference type="InterPro" id="IPR018247">
    <property type="entry name" value="EF_Hand_1_Ca_BS"/>
</dbReference>
<evidence type="ECO:0000256" key="13">
    <source>
        <dbReference type="ARBA" id="ARBA00022946"/>
    </source>
</evidence>
<dbReference type="SUPFAM" id="SSF81301">
    <property type="entry name" value="Nucleotidyltransferase"/>
    <property type="match status" value="1"/>
</dbReference>
<evidence type="ECO:0000256" key="11">
    <source>
        <dbReference type="ARBA" id="ARBA00022837"/>
    </source>
</evidence>
<dbReference type="InterPro" id="IPR011992">
    <property type="entry name" value="EF-hand-dom_pair"/>
</dbReference>
<keyword evidence="22" id="KW-1185">Reference proteome</keyword>
<keyword evidence="11" id="KW-0106">Calcium</keyword>
<sequence length="1192" mass="131172">MEKETTNSWMKIATEEGILRGRVQANHRHHFTSGIRFEHTTTATSPPIHPSQWAPPLPPMATAATTSAAAIPTGGGGGRRQHPHPRRPGLRQRRLHRLPAQAAAAAAASSPSTSSSSSSPPAEGGGRLVAELVGAFNELTGRMGEGLATSSSSRLLFRALKLALPALRDGDGGRALARALAIAASLADLQMDAEVISAGILREALDAGAISMRDVKSEIGISTAHLLHESLRLKHAPSKLDVLDDESASALRKFCLSYYDIRAVILELALKLDMMRHLDCLPRYLQQIKSLEVLKIYAPLAHAVGAGNLSLELEDLSFRYLFPHSYDHIDQWLRNQETENKLLIDLYKKQLLQALKDDDELSQIVQDISIQGRYKSRFSTMKKLVKDGRKPEEVNDILALRVILEPRCDGSSLDWGPRACHRTHEIIQAMWKEVPGRTKDYVTRPKENGYQSLHVAIDVSEPGKMRPLMEIQIRTKEMHKFAVGGEASHSLYKGGLTDPGEAKRLKAIMLAAAELAAMRLRDLPASDQGDSNCTNRAFCQLDKNGDGRISIEELTEVMEDLGAGGKDAKELMHLLDANSDGSLSSDEFEAFQRQIELMRSLDDKDDRYRKILKEKLQTIDSAGLIQVYRKQLGDRTACKLKLKLSTGDETNPPSCYIGYSYYLSAYCIQVYRKQLGDKLLMAACSSCPNQKNRQQQQQMNLPKTAAAGASPSTGEGGRLTRLRSRLLGLETPAAEDVGRVGGPSRKKRKRVPPAAVEEAAAAGGGGVRRPPRVFPTYPTSGEASDVNHWIMEMERLSKIPHIYTARDVASTPDKLMIRKAARSVVAIETTYSDGKIIAVFSGIVVSWNETTRSATIVTCSEAVCDDGALIDPKPKVLVHLPNKTILDGQLLFFNDHYRIMLLEVVSDTPLQPANFGSTPKFGQDVFALSRDYESSMHARRGTVLWQEPPNHGDVVGMAIGAPPNPDILPISIVQTCIEMWTKFSRIAHPVLNMELRAFELIEVSHQEEIELDHNINDGFIVAVLVVYDAVRHATRSITYPLEFSDASERTLVLGGKDANELMHLLDANSNGSLSSDEFEAFQRQIWMCLSLATVDEFKHHRAPASPTPPSSRRRDAASASASTPARTPSFDRVRRSGGRSGRAWRSLEAPFSRFGLGAGGGCPFDALLREKFLVREVVTDGDLGYWLAAGEW</sequence>
<dbReference type="GO" id="GO:0005525">
    <property type="term" value="F:GTP binding"/>
    <property type="evidence" value="ECO:0007669"/>
    <property type="project" value="UniProtKB-KW"/>
</dbReference>
<reference evidence="21" key="1">
    <citation type="submission" date="2015-04" db="UniProtKB">
        <authorList>
            <consortium name="EnsemblPlants"/>
        </authorList>
    </citation>
    <scope>IDENTIFICATION</scope>
</reference>
<evidence type="ECO:0000256" key="5">
    <source>
        <dbReference type="ARBA" id="ARBA00022640"/>
    </source>
</evidence>
<dbReference type="Pfam" id="PF13365">
    <property type="entry name" value="Trypsin_2"/>
    <property type="match status" value="1"/>
</dbReference>
<dbReference type="FunFam" id="1.10.3210.10:FF:000019">
    <property type="entry name" value="Probable GTP diphosphokinase CRSH, chloroplastic"/>
    <property type="match status" value="1"/>
</dbReference>
<evidence type="ECO:0000313" key="22">
    <source>
        <dbReference type="Proteomes" id="UP000026961"/>
    </source>
</evidence>
<feature type="compositionally biased region" description="Pro residues" evidence="18">
    <location>
        <begin position="47"/>
        <end position="59"/>
    </location>
</feature>
<dbReference type="InterPro" id="IPR043519">
    <property type="entry name" value="NT_sf"/>
</dbReference>
<evidence type="ECO:0000256" key="6">
    <source>
        <dbReference type="ARBA" id="ARBA00022679"/>
    </source>
</evidence>
<keyword evidence="15" id="KW-0342">GTP-binding</keyword>